<evidence type="ECO:0000256" key="1">
    <source>
        <dbReference type="ARBA" id="ARBA00001947"/>
    </source>
</evidence>
<dbReference type="InterPro" id="IPR046450">
    <property type="entry name" value="PA_dom_sf"/>
</dbReference>
<comment type="subcellular location">
    <subcellularLocation>
        <location evidence="2">Secreted</location>
    </subcellularLocation>
</comment>
<feature type="domain" description="PA" evidence="13">
    <location>
        <begin position="523"/>
        <end position="603"/>
    </location>
</feature>
<keyword evidence="10" id="KW-0865">Zymogen</keyword>
<sequence>MPHTGLTWESGHEIRKGAPSMKRLLAALLLISMPALAQAVPAVDAFLSRRDSRPLVKAAELSSPARAAFARGNVSAVERRFGVPTFFWSSPQQPGRSFADMGLSPEEAARRHLLTHAEIYRGVPSRWAQARVTNVHDLKDGGAVIVTFQQRVNDVRVFRDEVRVIMNAKLGLVAMAGYLTPETRVHGDFSLSGDTAVASAFQSLTGRALESTALAQLGQFGGGYTHWKLVGAGSEVRTRPVYFPLPDGLVPGFYVELNLDAEEGASQYFSFVVSAVDGSVLYRKNLTADAAHAYKVWADAAAPHVPLDGPQGSAATPHPTGNPTGFDPGTTLQATITLDNAGLSTNDPWLAAGATETNGNNVWAYADIASRNGFTQGTDVAGLVSAPGQFDYTYDFALAPGANVTQRRAAITQLFFNNNFFHDWFYDDGFDEAAGNAQVSNFGRGGIGNDALRAEAQDYSGTSNANMSTPSDGANPRMQMYVFPSGDSESVTLSNNSTSFFTFGADFGPQEHDVTAVIALAADGDSTPTDGCISPWPNSYAGKIALIDRGNCTFIEKAQRAEAAGAVGVIIANSMGMMGAMQMSGMGAVTIPVMSVSFNGGNIIKNAITSTNGTATVRLLRAAPTGRDGTLDSAVVAHEWGHYVSNRLIGDANGLSSLQGVGMGEGWGDFHAMLMTVRDGDQTIAGNTNWEGVYSLAGWAGFATDPNAYYYGFRRYPMSTDLTKNPLTFKHIADGERLPAMPVPAFGANGADNSEVHNTGEVWAVMLWEVYAALLRDQRYTFLQAQGHMKRYLIGAYKATPDMPTFVEARDAVLAVMAARDPQDFAAGWAAFARRGLGMGAVAPDRDSPDNRPVVESFQVGNDVSVTAVTINDATMNCDNDGNLDANEAGVISVTLRNTGVAMLSNATVTISTTTAGITFPSGVSQAMPPTAPFAMTTLTFPVALGDVAGVQGGMFNIEIVDSSLVGGPRTHTAMFRLNYDVVPMRSRLDDVEAPSTVWTAASNPQLTTGSDFRIVQSTATQHYWFGPNPAAPADTTLTSPELVVGSQPLTITFKHRYQFEADADENYDGAVLEVSSIVGGAWVDVGAQAVPGYTGTISDGGGQSSNPLGGRRGFINESASYPMFNTETVNLGTSYAGQTIRFRFRIGSDDAAAKKGWEIDDVQITGITNSPFSAVRSDPNSCTNGAPTATVGANLEVNEREQVTLSATTSDPDGDPVTVAWTQLQGPAVTVTGNTFTAPEVSGDTLLVFQMTASDGRAVTEPLEQQVLVKNVNRPPIVVLAGIMEVNMGQTVTVSGDVSDPDGDGLTVEWSQLMGPTAALNGTQTAIVTFVAPDVEVTDVVRLQLTGRDSLGAATSASIDVVIRNPNPVRQPVDGDTMPKGCGCTSGFELFPLAALIFALRSRRKR</sequence>
<dbReference type="InterPro" id="IPR027268">
    <property type="entry name" value="Peptidase_M4/M1_CTD_sf"/>
</dbReference>
<dbReference type="Proteomes" id="UP000249061">
    <property type="component" value="Unassembled WGS sequence"/>
</dbReference>
<evidence type="ECO:0000256" key="7">
    <source>
        <dbReference type="ARBA" id="ARBA00022801"/>
    </source>
</evidence>
<keyword evidence="12" id="KW-0732">Signal</keyword>
<evidence type="ECO:0000256" key="12">
    <source>
        <dbReference type="SAM" id="SignalP"/>
    </source>
</evidence>
<feature type="signal peptide" evidence="12">
    <location>
        <begin position="1"/>
        <end position="37"/>
    </location>
</feature>
<evidence type="ECO:0000256" key="9">
    <source>
        <dbReference type="ARBA" id="ARBA00023049"/>
    </source>
</evidence>
<evidence type="ECO:0000256" key="3">
    <source>
        <dbReference type="ARBA" id="ARBA00006006"/>
    </source>
</evidence>
<feature type="region of interest" description="Disordered" evidence="11">
    <location>
        <begin position="308"/>
        <end position="329"/>
    </location>
</feature>
<keyword evidence="7" id="KW-0378">Hydrolase</keyword>
<evidence type="ECO:0000313" key="15">
    <source>
        <dbReference type="Proteomes" id="UP000249061"/>
    </source>
</evidence>
<accession>A0A2W5SZG8</accession>
<dbReference type="NCBIfam" id="NF038112">
    <property type="entry name" value="myxo_dep_M36"/>
    <property type="match status" value="1"/>
</dbReference>
<evidence type="ECO:0000256" key="10">
    <source>
        <dbReference type="ARBA" id="ARBA00023145"/>
    </source>
</evidence>
<dbReference type="InterPro" id="IPR013783">
    <property type="entry name" value="Ig-like_fold"/>
</dbReference>
<dbReference type="Gene3D" id="1.10.390.10">
    <property type="entry name" value="Neutral Protease Domain 2"/>
    <property type="match status" value="1"/>
</dbReference>
<dbReference type="EMBL" id="QFQP01000025">
    <property type="protein sequence ID" value="PZR08400.1"/>
    <property type="molecule type" value="Genomic_DNA"/>
</dbReference>
<dbReference type="GO" id="GO:0008270">
    <property type="term" value="F:zinc ion binding"/>
    <property type="evidence" value="ECO:0007669"/>
    <property type="project" value="InterPro"/>
</dbReference>
<gene>
    <name evidence="14" type="ORF">DI536_24790</name>
</gene>
<dbReference type="Gene3D" id="3.50.30.30">
    <property type="match status" value="1"/>
</dbReference>
<comment type="similarity">
    <text evidence="3">Belongs to the peptidase M36 family.</text>
</comment>
<organism evidence="14 15">
    <name type="scientific">Archangium gephyra</name>
    <dbReference type="NCBI Taxonomy" id="48"/>
    <lineage>
        <taxon>Bacteria</taxon>
        <taxon>Pseudomonadati</taxon>
        <taxon>Myxococcota</taxon>
        <taxon>Myxococcia</taxon>
        <taxon>Myxococcales</taxon>
        <taxon>Cystobacterineae</taxon>
        <taxon>Archangiaceae</taxon>
        <taxon>Archangium</taxon>
    </lineage>
</organism>
<protein>
    <submittedName>
        <fullName evidence="14">Peptidase M36</fullName>
    </submittedName>
</protein>
<keyword evidence="9" id="KW-0482">Metalloprotease</keyword>
<proteinExistence type="inferred from homology"/>
<dbReference type="Gene3D" id="3.10.170.10">
    <property type="match status" value="1"/>
</dbReference>
<keyword evidence="6" id="KW-0479">Metal-binding</keyword>
<name>A0A2W5SZG8_9BACT</name>
<keyword evidence="4" id="KW-0964">Secreted</keyword>
<keyword evidence="8" id="KW-0862">Zinc</keyword>
<dbReference type="GO" id="GO:0005615">
    <property type="term" value="C:extracellular space"/>
    <property type="evidence" value="ECO:0007669"/>
    <property type="project" value="InterPro"/>
</dbReference>
<dbReference type="SUPFAM" id="SSF55486">
    <property type="entry name" value="Metalloproteases ('zincins'), catalytic domain"/>
    <property type="match status" value="1"/>
</dbReference>
<evidence type="ECO:0000256" key="4">
    <source>
        <dbReference type="ARBA" id="ARBA00022525"/>
    </source>
</evidence>
<dbReference type="CDD" id="cd04818">
    <property type="entry name" value="PA_subtilisin_1"/>
    <property type="match status" value="1"/>
</dbReference>
<evidence type="ECO:0000259" key="13">
    <source>
        <dbReference type="Pfam" id="PF02225"/>
    </source>
</evidence>
<dbReference type="Gene3D" id="2.60.120.260">
    <property type="entry name" value="Galactose-binding domain-like"/>
    <property type="match status" value="1"/>
</dbReference>
<dbReference type="Pfam" id="PF02225">
    <property type="entry name" value="PA"/>
    <property type="match status" value="1"/>
</dbReference>
<keyword evidence="5" id="KW-0645">Protease</keyword>
<dbReference type="GO" id="GO:0004222">
    <property type="term" value="F:metalloendopeptidase activity"/>
    <property type="evidence" value="ECO:0007669"/>
    <property type="project" value="InterPro"/>
</dbReference>
<dbReference type="Gene3D" id="2.60.40.10">
    <property type="entry name" value="Immunoglobulins"/>
    <property type="match status" value="2"/>
</dbReference>
<dbReference type="InterPro" id="IPR001842">
    <property type="entry name" value="Peptidase_M36"/>
</dbReference>
<comment type="cofactor">
    <cofactor evidence="1">
        <name>Zn(2+)</name>
        <dbReference type="ChEBI" id="CHEBI:29105"/>
    </cofactor>
</comment>
<dbReference type="InterPro" id="IPR003137">
    <property type="entry name" value="PA_domain"/>
</dbReference>
<dbReference type="PANTHER" id="PTHR33478:SF1">
    <property type="entry name" value="EXTRACELLULAR METALLOPROTEINASE MEP"/>
    <property type="match status" value="1"/>
</dbReference>
<evidence type="ECO:0000313" key="14">
    <source>
        <dbReference type="EMBL" id="PZR08400.1"/>
    </source>
</evidence>
<dbReference type="PANTHER" id="PTHR33478">
    <property type="entry name" value="EXTRACELLULAR METALLOPROTEINASE MEP"/>
    <property type="match status" value="1"/>
</dbReference>
<feature type="chain" id="PRO_5015854688" evidence="12">
    <location>
        <begin position="38"/>
        <end position="1407"/>
    </location>
</feature>
<dbReference type="Pfam" id="PF02128">
    <property type="entry name" value="Peptidase_M36"/>
    <property type="match status" value="1"/>
</dbReference>
<dbReference type="SUPFAM" id="SSF52025">
    <property type="entry name" value="PA domain"/>
    <property type="match status" value="1"/>
</dbReference>
<evidence type="ECO:0000256" key="6">
    <source>
        <dbReference type="ARBA" id="ARBA00022723"/>
    </source>
</evidence>
<dbReference type="GO" id="GO:0006508">
    <property type="term" value="P:proteolysis"/>
    <property type="evidence" value="ECO:0007669"/>
    <property type="project" value="UniProtKB-KW"/>
</dbReference>
<dbReference type="Pfam" id="PF22352">
    <property type="entry name" value="K319L-like_PKD"/>
    <property type="match status" value="1"/>
</dbReference>
<dbReference type="InterPro" id="IPR050371">
    <property type="entry name" value="Fungal_virulence_M36"/>
</dbReference>
<evidence type="ECO:0000256" key="2">
    <source>
        <dbReference type="ARBA" id="ARBA00004613"/>
    </source>
</evidence>
<evidence type="ECO:0000256" key="11">
    <source>
        <dbReference type="SAM" id="MobiDB-lite"/>
    </source>
</evidence>
<comment type="caution">
    <text evidence="14">The sequence shown here is derived from an EMBL/GenBank/DDBJ whole genome shotgun (WGS) entry which is preliminary data.</text>
</comment>
<evidence type="ECO:0000256" key="8">
    <source>
        <dbReference type="ARBA" id="ARBA00022833"/>
    </source>
</evidence>
<evidence type="ECO:0000256" key="5">
    <source>
        <dbReference type="ARBA" id="ARBA00022670"/>
    </source>
</evidence>
<reference evidence="14 15" key="1">
    <citation type="submission" date="2017-08" db="EMBL/GenBank/DDBJ databases">
        <title>Infants hospitalized years apart are colonized by the same room-sourced microbial strains.</title>
        <authorList>
            <person name="Brooks B."/>
            <person name="Olm M.R."/>
            <person name="Firek B.A."/>
            <person name="Baker R."/>
            <person name="Thomas B.C."/>
            <person name="Morowitz M.J."/>
            <person name="Banfield J.F."/>
        </authorList>
    </citation>
    <scope>NUCLEOTIDE SEQUENCE [LARGE SCALE GENOMIC DNA]</scope>
    <source>
        <strain evidence="14">S2_003_000_R2_14</strain>
    </source>
</reference>